<evidence type="ECO:0000256" key="1">
    <source>
        <dbReference type="SAM" id="Phobius"/>
    </source>
</evidence>
<protein>
    <submittedName>
        <fullName evidence="2">Uncharacterized protein</fullName>
    </submittedName>
</protein>
<comment type="caution">
    <text evidence="2">The sequence shown here is derived from an EMBL/GenBank/DDBJ whole genome shotgun (WGS) entry which is preliminary data.</text>
</comment>
<sequence length="87" mass="10099">MNEFMKRWQTRRELGKQKYVLRYGFFAIGVTATVLFSISDIYFNGEISFTYLLGRLVMFPSIGALIAGMVWERNEKKFAKLSSDSAR</sequence>
<dbReference type="EMBL" id="JACJVQ010000019">
    <property type="protein sequence ID" value="MBB6636937.1"/>
    <property type="molecule type" value="Genomic_DNA"/>
</dbReference>
<feature type="transmembrane region" description="Helical" evidence="1">
    <location>
        <begin position="49"/>
        <end position="71"/>
    </location>
</feature>
<feature type="transmembrane region" description="Helical" evidence="1">
    <location>
        <begin position="20"/>
        <end position="43"/>
    </location>
</feature>
<gene>
    <name evidence="2" type="ORF">H7B67_22650</name>
</gene>
<accession>A0A841T505</accession>
<dbReference type="AlphaFoldDB" id="A0A841T505"/>
<evidence type="ECO:0000313" key="2">
    <source>
        <dbReference type="EMBL" id="MBB6636937.1"/>
    </source>
</evidence>
<reference evidence="2 3" key="1">
    <citation type="submission" date="2020-08" db="EMBL/GenBank/DDBJ databases">
        <title>Cohnella phylogeny.</title>
        <authorList>
            <person name="Dunlap C."/>
        </authorList>
    </citation>
    <scope>NUCLEOTIDE SEQUENCE [LARGE SCALE GENOMIC DNA]</scope>
    <source>
        <strain evidence="2 3">DSM 25241</strain>
    </source>
</reference>
<evidence type="ECO:0000313" key="3">
    <source>
        <dbReference type="Proteomes" id="UP000535838"/>
    </source>
</evidence>
<dbReference type="RefSeq" id="WP_185122132.1">
    <property type="nucleotide sequence ID" value="NZ_JACJVQ010000019.1"/>
</dbReference>
<proteinExistence type="predicted"/>
<keyword evidence="1" id="KW-0472">Membrane</keyword>
<keyword evidence="1" id="KW-0812">Transmembrane</keyword>
<dbReference type="Proteomes" id="UP000535838">
    <property type="component" value="Unassembled WGS sequence"/>
</dbReference>
<organism evidence="2 3">
    <name type="scientific">Cohnella thailandensis</name>
    <dbReference type="NCBI Taxonomy" id="557557"/>
    <lineage>
        <taxon>Bacteria</taxon>
        <taxon>Bacillati</taxon>
        <taxon>Bacillota</taxon>
        <taxon>Bacilli</taxon>
        <taxon>Bacillales</taxon>
        <taxon>Paenibacillaceae</taxon>
        <taxon>Cohnella</taxon>
    </lineage>
</organism>
<keyword evidence="1" id="KW-1133">Transmembrane helix</keyword>
<name>A0A841T505_9BACL</name>
<keyword evidence="3" id="KW-1185">Reference proteome</keyword>